<keyword evidence="2" id="KW-0456">Lyase</keyword>
<evidence type="ECO:0000259" key="4">
    <source>
        <dbReference type="Pfam" id="PF02775"/>
    </source>
</evidence>
<evidence type="ECO:0000256" key="1">
    <source>
        <dbReference type="ARBA" id="ARBA00022793"/>
    </source>
</evidence>
<keyword evidence="5" id="KW-0670">Pyruvate</keyword>
<keyword evidence="1" id="KW-0210">Decarboxylase</keyword>
<dbReference type="EMBL" id="VFML01000001">
    <property type="protein sequence ID" value="TQJ01072.1"/>
    <property type="molecule type" value="Genomic_DNA"/>
</dbReference>
<dbReference type="GO" id="GO:0030976">
    <property type="term" value="F:thiamine pyrophosphate binding"/>
    <property type="evidence" value="ECO:0007669"/>
    <property type="project" value="InterPro"/>
</dbReference>
<dbReference type="GO" id="GO:0033980">
    <property type="term" value="F:phosphonopyruvate decarboxylase activity"/>
    <property type="evidence" value="ECO:0007669"/>
    <property type="project" value="InterPro"/>
</dbReference>
<protein>
    <submittedName>
        <fullName evidence="5">Phosphonopyruvate decarboxylase</fullName>
    </submittedName>
</protein>
<keyword evidence="6" id="KW-1185">Reference proteome</keyword>
<evidence type="ECO:0000256" key="3">
    <source>
        <dbReference type="SAM" id="MobiDB-lite"/>
    </source>
</evidence>
<gene>
    <name evidence="5" type="ORF">FB471_0736</name>
</gene>
<dbReference type="InterPro" id="IPR017684">
    <property type="entry name" value="Phosphono-pyrv_decarboxylase"/>
</dbReference>
<organism evidence="5 6">
    <name type="scientific">Amycolatopsis cihanbeyliensis</name>
    <dbReference type="NCBI Taxonomy" id="1128664"/>
    <lineage>
        <taxon>Bacteria</taxon>
        <taxon>Bacillati</taxon>
        <taxon>Actinomycetota</taxon>
        <taxon>Actinomycetes</taxon>
        <taxon>Pseudonocardiales</taxon>
        <taxon>Pseudonocardiaceae</taxon>
        <taxon>Amycolatopsis</taxon>
    </lineage>
</organism>
<name>A0A542DDE3_AMYCI</name>
<evidence type="ECO:0000256" key="2">
    <source>
        <dbReference type="ARBA" id="ARBA00023239"/>
    </source>
</evidence>
<dbReference type="GO" id="GO:0032923">
    <property type="term" value="P:organic phosphonate biosynthetic process"/>
    <property type="evidence" value="ECO:0007669"/>
    <property type="project" value="InterPro"/>
</dbReference>
<dbReference type="InterPro" id="IPR051818">
    <property type="entry name" value="TPP_dependent_decarboxylase"/>
</dbReference>
<dbReference type="PANTHER" id="PTHR42818:SF1">
    <property type="entry name" value="SULFOPYRUVATE DECARBOXYLASE"/>
    <property type="match status" value="1"/>
</dbReference>
<comment type="caution">
    <text evidence="5">The sequence shown here is derived from an EMBL/GenBank/DDBJ whole genome shotgun (WGS) entry which is preliminary data.</text>
</comment>
<evidence type="ECO:0000313" key="5">
    <source>
        <dbReference type="EMBL" id="TQJ01072.1"/>
    </source>
</evidence>
<dbReference type="SUPFAM" id="SSF52518">
    <property type="entry name" value="Thiamin diphosphate-binding fold (THDP-binding)"/>
    <property type="match status" value="2"/>
</dbReference>
<dbReference type="CDD" id="cd07035">
    <property type="entry name" value="TPP_PYR_POX_like"/>
    <property type="match status" value="1"/>
</dbReference>
<evidence type="ECO:0000313" key="6">
    <source>
        <dbReference type="Proteomes" id="UP000320876"/>
    </source>
</evidence>
<dbReference type="InterPro" id="IPR011766">
    <property type="entry name" value="TPP_enzyme_TPP-bd"/>
</dbReference>
<dbReference type="NCBIfam" id="TIGR03297">
    <property type="entry name" value="Ppyr-DeCO2ase"/>
    <property type="match status" value="1"/>
</dbReference>
<dbReference type="AlphaFoldDB" id="A0A542DDE3"/>
<sequence>MLEPAWFLSELTRNRVAGIAGVPCSYASGLYSLLESGAGPYVSSTSEGEAVAIAAGTWLAGAQGMVLCQNSGLGNATNPLSSLTEPFRIPVVLGVSRRGWPAEDDEPQHRMMGDVTHDLLRLLGIPAEDLDAAPGVAAAQLAAAVERGERRESSALVLARTTFDNTGPGTRPVRARPPLRQVERAEVFRAGRRPSRSDVLKTWLELDALRTATVATTGYTSRALYGLDDRPNHFYMPGSMGCAPAIGVGLATASRHPVAVFDGDGALLMRMGTLATAGRYVRTPFLHIVLDNGQHESTGGQRSNAEQVDFANVALACGYRAAWRCDGIDAVLAGLKLAADRTEGPVLLHCLIRPGADESLPRPREALPDLALRFRTHLAETEAAVRSHGDAHGTAFHQEQRTPAPGPEDGQHLDPVHGQATRARGDVGR</sequence>
<feature type="region of interest" description="Disordered" evidence="3">
    <location>
        <begin position="395"/>
        <end position="429"/>
    </location>
</feature>
<dbReference type="GO" id="GO:0000287">
    <property type="term" value="F:magnesium ion binding"/>
    <property type="evidence" value="ECO:0007669"/>
    <property type="project" value="UniProtKB-ARBA"/>
</dbReference>
<proteinExistence type="predicted"/>
<dbReference type="Proteomes" id="UP000320876">
    <property type="component" value="Unassembled WGS sequence"/>
</dbReference>
<feature type="domain" description="Thiamine pyrophosphate enzyme TPP-binding" evidence="4">
    <location>
        <begin position="230"/>
        <end position="350"/>
    </location>
</feature>
<dbReference type="Pfam" id="PF02775">
    <property type="entry name" value="TPP_enzyme_C"/>
    <property type="match status" value="1"/>
</dbReference>
<dbReference type="InterPro" id="IPR029061">
    <property type="entry name" value="THDP-binding"/>
</dbReference>
<accession>A0A542DDE3</accession>
<dbReference type="PANTHER" id="PTHR42818">
    <property type="entry name" value="SULFOPYRUVATE DECARBOXYLASE SUBUNIT ALPHA"/>
    <property type="match status" value="1"/>
</dbReference>
<dbReference type="Gene3D" id="3.40.50.970">
    <property type="match status" value="2"/>
</dbReference>
<reference evidence="5 6" key="1">
    <citation type="submission" date="2019-06" db="EMBL/GenBank/DDBJ databases">
        <title>Sequencing the genomes of 1000 actinobacteria strains.</title>
        <authorList>
            <person name="Klenk H.-P."/>
        </authorList>
    </citation>
    <scope>NUCLEOTIDE SEQUENCE [LARGE SCALE GENOMIC DNA]</scope>
    <source>
        <strain evidence="5 6">DSM 45679</strain>
    </source>
</reference>